<name>A0A8B8UU80_SACPA</name>
<protein>
    <submittedName>
        <fullName evidence="2">Bfa1p</fullName>
    </submittedName>
</protein>
<gene>
    <name evidence="2" type="primary">BFA1</name>
    <name evidence="2" type="ORF">SPAR_J02350</name>
</gene>
<dbReference type="AlphaFoldDB" id="A0A8B8UU80"/>
<feature type="compositionally biased region" description="Low complexity" evidence="1">
    <location>
        <begin position="259"/>
        <end position="269"/>
    </location>
</feature>
<dbReference type="GeneID" id="54631644"/>
<sequence length="575" mass="66239">MSIRPLTLTGLEEPETSFEELNTTLPRFQSHETLTLEKNAPPLGTSTYIPTPSSVGTSDTGTVFSNSAGAFWSNKQADDDQDMEVDQDDEFLNDFQEFQNKKDDFDDAIKTNFHLRNRCGTASFKNDVFAEEFDRKLSFEDRPRLKQPRSMMELKPKRKLSNSVTSRNLRTSNSVRFKKSMPNLALVNPAIREEEDDEEHDRDEQRIFGYKNDDHTQDTILAKFSSDDEGDFLTGFEGLKGEAIDETISSNDKRSAEQPPFLQKKSSSSLPLKISPAQYDIVKHDELLTPGLHRRQREWNTQQELDSFREKRPIRHYFNQNVQLNGPAKIKTIKQQIDHNTPMKKGSMIYNPKTMKWEGNENVLNKFSDVDTANKKALLIKNKLQRDADFKKQKYSDLQHSRATSRNQKVVGNMILDEQNLRWVSFSEEEPDPFAGIPEINLPPVGKTMKKRSSSPFLRSQSQVNPPFPSNDNIGGYQSTAAQARLRKYHSMRTLNSTTNGPELNSTFHLSSRALEKFYHEENRWCKKLAPWFIPQDETIISVDEETIMDESTVSSKRKSYMYEIRNMVINSTKD</sequence>
<dbReference type="InterPro" id="IPR034586">
    <property type="entry name" value="Bfa1/Byr4"/>
</dbReference>
<dbReference type="PANTHER" id="PTHR35140">
    <property type="entry name" value="MITOTIC CHECK POINT PROTEIN BFA1"/>
    <property type="match status" value="1"/>
</dbReference>
<dbReference type="KEGG" id="spao:SPAR_J02350"/>
<dbReference type="PANTHER" id="PTHR35140:SF1">
    <property type="entry name" value="MITOTIC CHECK POINT PROTEIN BFA1"/>
    <property type="match status" value="1"/>
</dbReference>
<evidence type="ECO:0000313" key="2">
    <source>
        <dbReference type="RefSeq" id="XP_033767315.1"/>
    </source>
</evidence>
<dbReference type="RefSeq" id="XP_033767315.1">
    <property type="nucleotide sequence ID" value="XM_033911424.1"/>
</dbReference>
<feature type="compositionally biased region" description="Polar residues" evidence="1">
    <location>
        <begin position="454"/>
        <end position="474"/>
    </location>
</feature>
<reference evidence="2" key="1">
    <citation type="journal article" date="2017" name="Nat. Genet.">
        <title>Contrasting evolutionary genome dynamics between domesticated and wild yeasts.</title>
        <authorList>
            <person name="Yue J.X."/>
            <person name="Li J."/>
            <person name="Aigrain L."/>
            <person name="Hallin J."/>
            <person name="Persson K."/>
            <person name="Oliver K."/>
            <person name="Bergstrom A."/>
            <person name="Coupland P."/>
            <person name="Warringer J."/>
            <person name="Lagomarsino M.C."/>
            <person name="Fischer G."/>
            <person name="Durbin R."/>
            <person name="Liti G."/>
        </authorList>
    </citation>
    <scope>NUCLEOTIDE SEQUENCE</scope>
    <source>
        <strain evidence="2">CBS432</strain>
    </source>
</reference>
<accession>A0A8B8UU80</accession>
<feature type="region of interest" description="Disordered" evidence="1">
    <location>
        <begin position="248"/>
        <end position="269"/>
    </location>
</feature>
<dbReference type="VEuPathDB" id="FungiDB:SPAR_J02350"/>
<reference evidence="2" key="3">
    <citation type="submission" date="2025-07" db="EMBL/GenBank/DDBJ databases">
        <authorList>
            <consortium name="NCBI Genome Project"/>
        </authorList>
    </citation>
    <scope>NUCLEOTIDE SEQUENCE</scope>
    <source>
        <strain evidence="2">CBS432</strain>
    </source>
</reference>
<feature type="region of interest" description="Disordered" evidence="1">
    <location>
        <begin position="448"/>
        <end position="474"/>
    </location>
</feature>
<organism evidence="2">
    <name type="scientific">Saccharomyces paradoxus</name>
    <name type="common">Yeast</name>
    <name type="synonym">Saccharomyces douglasii</name>
    <dbReference type="NCBI Taxonomy" id="27291"/>
    <lineage>
        <taxon>Eukaryota</taxon>
        <taxon>Fungi</taxon>
        <taxon>Dikarya</taxon>
        <taxon>Ascomycota</taxon>
        <taxon>Saccharomycotina</taxon>
        <taxon>Saccharomycetes</taxon>
        <taxon>Saccharomycetales</taxon>
        <taxon>Saccharomycetaceae</taxon>
        <taxon>Saccharomyces</taxon>
    </lineage>
</organism>
<reference evidence="2" key="4">
    <citation type="submission" date="2025-08" db="UniProtKB">
        <authorList>
            <consortium name="RefSeq"/>
        </authorList>
    </citation>
    <scope>IDENTIFICATION</scope>
    <source>
        <strain evidence="2">CBS432</strain>
    </source>
</reference>
<dbReference type="OrthoDB" id="19159at2759"/>
<reference evidence="2" key="2">
    <citation type="submission" date="2020-01" db="EMBL/GenBank/DDBJ databases">
        <title>Population-level Yeast Reference Genomes.</title>
        <authorList>
            <person name="Yue J.-X."/>
        </authorList>
    </citation>
    <scope>NUCLEOTIDE SEQUENCE</scope>
    <source>
        <strain evidence="2">CBS432</strain>
    </source>
</reference>
<dbReference type="GO" id="GO:1990334">
    <property type="term" value="C:Bfa1-Bub2 complex"/>
    <property type="evidence" value="ECO:0007669"/>
    <property type="project" value="InterPro"/>
</dbReference>
<evidence type="ECO:0000256" key="1">
    <source>
        <dbReference type="SAM" id="MobiDB-lite"/>
    </source>
</evidence>
<proteinExistence type="predicted"/>
<dbReference type="GO" id="GO:0031578">
    <property type="term" value="P:mitotic spindle orientation checkpoint signaling"/>
    <property type="evidence" value="ECO:0007669"/>
    <property type="project" value="TreeGrafter"/>
</dbReference>
<dbReference type="GO" id="GO:0044732">
    <property type="term" value="C:mitotic spindle pole body"/>
    <property type="evidence" value="ECO:0007669"/>
    <property type="project" value="TreeGrafter"/>
</dbReference>
<dbReference type="GO" id="GO:0005096">
    <property type="term" value="F:GTPase activator activity"/>
    <property type="evidence" value="ECO:0007669"/>
    <property type="project" value="InterPro"/>
</dbReference>